<evidence type="ECO:0000313" key="2">
    <source>
        <dbReference type="Proteomes" id="UP000799424"/>
    </source>
</evidence>
<accession>A0A6A6ZCV3</accession>
<evidence type="ECO:0000313" key="1">
    <source>
        <dbReference type="EMBL" id="KAF2818816.1"/>
    </source>
</evidence>
<dbReference type="AlphaFoldDB" id="A0A6A6ZCV3"/>
<keyword evidence="2" id="KW-1185">Reference proteome</keyword>
<proteinExistence type="predicted"/>
<reference evidence="1" key="1">
    <citation type="journal article" date="2020" name="Stud. Mycol.">
        <title>101 Dothideomycetes genomes: a test case for predicting lifestyles and emergence of pathogens.</title>
        <authorList>
            <person name="Haridas S."/>
            <person name="Albert R."/>
            <person name="Binder M."/>
            <person name="Bloem J."/>
            <person name="Labutti K."/>
            <person name="Salamov A."/>
            <person name="Andreopoulos B."/>
            <person name="Baker S."/>
            <person name="Barry K."/>
            <person name="Bills G."/>
            <person name="Bluhm B."/>
            <person name="Cannon C."/>
            <person name="Castanera R."/>
            <person name="Culley D."/>
            <person name="Daum C."/>
            <person name="Ezra D."/>
            <person name="Gonzalez J."/>
            <person name="Henrissat B."/>
            <person name="Kuo A."/>
            <person name="Liang C."/>
            <person name="Lipzen A."/>
            <person name="Lutzoni F."/>
            <person name="Magnuson J."/>
            <person name="Mondo S."/>
            <person name="Nolan M."/>
            <person name="Ohm R."/>
            <person name="Pangilinan J."/>
            <person name="Park H.-J."/>
            <person name="Ramirez L."/>
            <person name="Alfaro M."/>
            <person name="Sun H."/>
            <person name="Tritt A."/>
            <person name="Yoshinaga Y."/>
            <person name="Zwiers L.-H."/>
            <person name="Turgeon B."/>
            <person name="Goodwin S."/>
            <person name="Spatafora J."/>
            <person name="Crous P."/>
            <person name="Grigoriev I."/>
        </authorList>
    </citation>
    <scope>NUCLEOTIDE SEQUENCE</scope>
    <source>
        <strain evidence="1">CBS 113818</strain>
    </source>
</reference>
<protein>
    <submittedName>
        <fullName evidence="1">Uncharacterized protein</fullName>
    </submittedName>
</protein>
<dbReference type="EMBL" id="MU006248">
    <property type="protein sequence ID" value="KAF2818816.1"/>
    <property type="molecule type" value="Genomic_DNA"/>
</dbReference>
<sequence length="132" mass="15063">MFDVATSTCLIKGVRQELGRVGNSRQFGMQVGEHDAGLSCSLCLSYSNGFLSTHWHSNGQIPINREDSFLDLGSLFARSRMRVRLIDRIQAIYVQELEWCCISHDNDPSCTTPIHLSLEEHTRRQLWSLRLP</sequence>
<name>A0A6A6ZCV3_9PLEO</name>
<dbReference type="Proteomes" id="UP000799424">
    <property type="component" value="Unassembled WGS sequence"/>
</dbReference>
<gene>
    <name evidence="1" type="ORF">CC86DRAFT_151135</name>
</gene>
<organism evidence="1 2">
    <name type="scientific">Ophiobolus disseminans</name>
    <dbReference type="NCBI Taxonomy" id="1469910"/>
    <lineage>
        <taxon>Eukaryota</taxon>
        <taxon>Fungi</taxon>
        <taxon>Dikarya</taxon>
        <taxon>Ascomycota</taxon>
        <taxon>Pezizomycotina</taxon>
        <taxon>Dothideomycetes</taxon>
        <taxon>Pleosporomycetidae</taxon>
        <taxon>Pleosporales</taxon>
        <taxon>Pleosporineae</taxon>
        <taxon>Phaeosphaeriaceae</taxon>
        <taxon>Ophiobolus</taxon>
    </lineage>
</organism>